<name>A0A6J5MZ96_9CAUD</name>
<evidence type="ECO:0000259" key="1">
    <source>
        <dbReference type="Pfam" id="PF04448"/>
    </source>
</evidence>
<protein>
    <recommendedName>
        <fullName evidence="1">DUF551 domain-containing protein</fullName>
    </recommendedName>
</protein>
<accession>A0A6J5MZ96</accession>
<feature type="domain" description="DUF551" evidence="1">
    <location>
        <begin position="6"/>
        <end position="65"/>
    </location>
</feature>
<dbReference type="InterPro" id="IPR007539">
    <property type="entry name" value="DUF551"/>
</dbReference>
<dbReference type="Pfam" id="PF04448">
    <property type="entry name" value="DUF551"/>
    <property type="match status" value="1"/>
</dbReference>
<gene>
    <name evidence="2" type="ORF">UFOVP615_20</name>
</gene>
<dbReference type="EMBL" id="LR796584">
    <property type="protein sequence ID" value="CAB4152585.1"/>
    <property type="molecule type" value="Genomic_DNA"/>
</dbReference>
<proteinExistence type="predicted"/>
<evidence type="ECO:0000313" key="2">
    <source>
        <dbReference type="EMBL" id="CAB4152585.1"/>
    </source>
</evidence>
<reference evidence="2" key="1">
    <citation type="submission" date="2020-04" db="EMBL/GenBank/DDBJ databases">
        <authorList>
            <person name="Chiriac C."/>
            <person name="Salcher M."/>
            <person name="Ghai R."/>
            <person name="Kavagutti S V."/>
        </authorList>
    </citation>
    <scope>NUCLEOTIDE SEQUENCE</scope>
</reference>
<organism evidence="2">
    <name type="scientific">uncultured Caudovirales phage</name>
    <dbReference type="NCBI Taxonomy" id="2100421"/>
    <lineage>
        <taxon>Viruses</taxon>
        <taxon>Duplodnaviria</taxon>
        <taxon>Heunggongvirae</taxon>
        <taxon>Uroviricota</taxon>
        <taxon>Caudoviricetes</taxon>
        <taxon>Peduoviridae</taxon>
        <taxon>Maltschvirus</taxon>
        <taxon>Maltschvirus maltsch</taxon>
    </lineage>
</organism>
<sequence length="68" mass="8079">MEIFNVEEKMPDEEGSFLVYAPKSFPKNSRWLVAEYYEDAAGFYSESDEYFLDDVTHWCELPDEPKDQ</sequence>